<comment type="similarity">
    <text evidence="2">Belongs to the TRAPP small subunits family. Sedlin subfamily.</text>
</comment>
<dbReference type="InterPro" id="IPR011012">
    <property type="entry name" value="Longin-like_dom_sf"/>
</dbReference>
<evidence type="ECO:0000256" key="4">
    <source>
        <dbReference type="ARBA" id="ARBA00024408"/>
    </source>
</evidence>
<gene>
    <name evidence="5" type="ORF">MN116_007955</name>
</gene>
<proteinExistence type="inferred from homology"/>
<dbReference type="GO" id="GO:0006888">
    <property type="term" value="P:endoplasmic reticulum to Golgi vesicle-mediated transport"/>
    <property type="evidence" value="ECO:0007669"/>
    <property type="project" value="InterPro"/>
</dbReference>
<dbReference type="CDD" id="cd14854">
    <property type="entry name" value="TRAPPC2L"/>
    <property type="match status" value="1"/>
</dbReference>
<sequence>MNNLKLAACVAVISDTNQLLYLRTAECPDPLFYHFKAHSALDVIEDKLSKRTTSGSNNDQLEQYLGLLYPMEDHRIYGYVTNTKIKFIMIFESHILSSQAVQSSVSVHQTHPRDVDIRTMFQRLHTAYINLVCSPFYKPGTPIQPEKLSSAYRFDQCVSTLLATHANSGYCSTFTNLIDESKTPTGECTTTTTNMMSPKA</sequence>
<dbReference type="Gene3D" id="3.30.450.70">
    <property type="match status" value="1"/>
</dbReference>
<keyword evidence="3" id="KW-0813">Transport</keyword>
<comment type="subcellular location">
    <subcellularLocation>
        <location evidence="1">Cytoplasm</location>
        <location evidence="1">Perinuclear region</location>
    </subcellularLocation>
</comment>
<organism evidence="5 6">
    <name type="scientific">Schistosoma mekongi</name>
    <name type="common">Parasitic worm</name>
    <dbReference type="NCBI Taxonomy" id="38744"/>
    <lineage>
        <taxon>Eukaryota</taxon>
        <taxon>Metazoa</taxon>
        <taxon>Spiralia</taxon>
        <taxon>Lophotrochozoa</taxon>
        <taxon>Platyhelminthes</taxon>
        <taxon>Trematoda</taxon>
        <taxon>Digenea</taxon>
        <taxon>Strigeidida</taxon>
        <taxon>Schistosomatoidea</taxon>
        <taxon>Schistosomatidae</taxon>
        <taxon>Schistosoma</taxon>
    </lineage>
</organism>
<reference evidence="5" key="1">
    <citation type="submission" date="2022-04" db="EMBL/GenBank/DDBJ databases">
        <authorList>
            <person name="Xu L."/>
            <person name="Lv Z."/>
        </authorList>
    </citation>
    <scope>NUCLEOTIDE SEQUENCE</scope>
    <source>
        <strain evidence="5">LV_2022a</strain>
    </source>
</reference>
<dbReference type="InterPro" id="IPR044760">
    <property type="entry name" value="TRAPPC2L"/>
</dbReference>
<keyword evidence="6" id="KW-1185">Reference proteome</keyword>
<dbReference type="EMBL" id="JALJAT010000006">
    <property type="protein sequence ID" value="KAK4468784.1"/>
    <property type="molecule type" value="Genomic_DNA"/>
</dbReference>
<dbReference type="PANTHER" id="PTHR12403">
    <property type="entry name" value="TRAFFICKING PROTEIN PARTICLE COMPLEX SUBUNIT 2"/>
    <property type="match status" value="1"/>
</dbReference>
<name>A0AAE1Z8M9_SCHME</name>
<evidence type="ECO:0000256" key="3">
    <source>
        <dbReference type="ARBA" id="ARBA00022892"/>
    </source>
</evidence>
<dbReference type="SUPFAM" id="SSF64356">
    <property type="entry name" value="SNARE-like"/>
    <property type="match status" value="1"/>
</dbReference>
<protein>
    <recommendedName>
        <fullName evidence="4">Trafficking protein particle complex subunit 2-like protein</fullName>
    </recommendedName>
</protein>
<dbReference type="AlphaFoldDB" id="A0AAE1Z8M9"/>
<accession>A0AAE1Z8M9</accession>
<comment type="caution">
    <text evidence="5">The sequence shown here is derived from an EMBL/GenBank/DDBJ whole genome shotgun (WGS) entry which is preliminary data.</text>
</comment>
<evidence type="ECO:0000256" key="1">
    <source>
        <dbReference type="ARBA" id="ARBA00004556"/>
    </source>
</evidence>
<dbReference type="Proteomes" id="UP001292079">
    <property type="component" value="Unassembled WGS sequence"/>
</dbReference>
<reference evidence="5" key="2">
    <citation type="journal article" date="2023" name="Infect Dis Poverty">
        <title>Chromosome-scale genome of the human blood fluke Schistosoma mekongi and its implications for public health.</title>
        <authorList>
            <person name="Zhou M."/>
            <person name="Xu L."/>
            <person name="Xu D."/>
            <person name="Chen W."/>
            <person name="Khan J."/>
            <person name="Hu Y."/>
            <person name="Huang H."/>
            <person name="Wei H."/>
            <person name="Zhang Y."/>
            <person name="Chusongsang P."/>
            <person name="Tanasarnprasert K."/>
            <person name="Hu X."/>
            <person name="Limpanont Y."/>
            <person name="Lv Z."/>
        </authorList>
    </citation>
    <scope>NUCLEOTIDE SEQUENCE</scope>
    <source>
        <strain evidence="5">LV_2022a</strain>
    </source>
</reference>
<evidence type="ECO:0000256" key="2">
    <source>
        <dbReference type="ARBA" id="ARBA00006626"/>
    </source>
</evidence>
<evidence type="ECO:0000313" key="5">
    <source>
        <dbReference type="EMBL" id="KAK4468784.1"/>
    </source>
</evidence>
<dbReference type="Pfam" id="PF04628">
    <property type="entry name" value="Sedlin_N"/>
    <property type="match status" value="1"/>
</dbReference>
<evidence type="ECO:0000313" key="6">
    <source>
        <dbReference type="Proteomes" id="UP001292079"/>
    </source>
</evidence>
<dbReference type="InterPro" id="IPR006722">
    <property type="entry name" value="Sedlin"/>
</dbReference>
<dbReference type="GO" id="GO:0048471">
    <property type="term" value="C:perinuclear region of cytoplasm"/>
    <property type="evidence" value="ECO:0007669"/>
    <property type="project" value="UniProtKB-SubCell"/>
</dbReference>
<keyword evidence="3" id="KW-0931">ER-Golgi transport</keyword>